<dbReference type="InterPro" id="IPR050498">
    <property type="entry name" value="Ycf3"/>
</dbReference>
<dbReference type="RefSeq" id="WP_278339246.1">
    <property type="nucleotide sequence ID" value="NZ_MNQH01000026.1"/>
</dbReference>
<dbReference type="InterPro" id="IPR019734">
    <property type="entry name" value="TPR_rpt"/>
</dbReference>
<name>A0A1Q6F6Q4_9BACT</name>
<keyword evidence="1" id="KW-0677">Repeat</keyword>
<dbReference type="EMBL" id="MNQH01000026">
    <property type="protein sequence ID" value="OKY94583.1"/>
    <property type="molecule type" value="Genomic_DNA"/>
</dbReference>
<evidence type="ECO:0000256" key="1">
    <source>
        <dbReference type="ARBA" id="ARBA00022737"/>
    </source>
</evidence>
<dbReference type="AlphaFoldDB" id="A0A1Q6F6Q4"/>
<keyword evidence="2" id="KW-0802">TPR repeat</keyword>
<dbReference type="PANTHER" id="PTHR44858">
    <property type="entry name" value="TETRATRICOPEPTIDE REPEAT PROTEIN 6"/>
    <property type="match status" value="1"/>
</dbReference>
<evidence type="ECO:0000313" key="3">
    <source>
        <dbReference type="EMBL" id="OKY94583.1"/>
    </source>
</evidence>
<dbReference type="Gene3D" id="1.25.40.10">
    <property type="entry name" value="Tetratricopeptide repeat domain"/>
    <property type="match status" value="4"/>
</dbReference>
<dbReference type="SUPFAM" id="SSF48452">
    <property type="entry name" value="TPR-like"/>
    <property type="match status" value="1"/>
</dbReference>
<dbReference type="SUPFAM" id="SSF81901">
    <property type="entry name" value="HCP-like"/>
    <property type="match status" value="1"/>
</dbReference>
<evidence type="ECO:0000313" key="4">
    <source>
        <dbReference type="Proteomes" id="UP000187417"/>
    </source>
</evidence>
<dbReference type="Pfam" id="PF14559">
    <property type="entry name" value="TPR_19"/>
    <property type="match status" value="1"/>
</dbReference>
<dbReference type="InterPro" id="IPR011990">
    <property type="entry name" value="TPR-like_helical_dom_sf"/>
</dbReference>
<comment type="caution">
    <text evidence="3">The sequence shown here is derived from an EMBL/GenBank/DDBJ whole genome shotgun (WGS) entry which is preliminary data.</text>
</comment>
<dbReference type="PANTHER" id="PTHR44858:SF1">
    <property type="entry name" value="UDP-N-ACETYLGLUCOSAMINE--PEPTIDE N-ACETYLGLUCOSAMINYLTRANSFERASE SPINDLY-RELATED"/>
    <property type="match status" value="1"/>
</dbReference>
<dbReference type="Proteomes" id="UP000187417">
    <property type="component" value="Unassembled WGS sequence"/>
</dbReference>
<gene>
    <name evidence="3" type="ORF">BHV66_05305</name>
</gene>
<reference evidence="3 4" key="1">
    <citation type="journal article" date="2016" name="Nat. Biotechnol.">
        <title>Measurement of bacterial replication rates in microbial communities.</title>
        <authorList>
            <person name="Brown C.T."/>
            <person name="Olm M.R."/>
            <person name="Thomas B.C."/>
            <person name="Banfield J.F."/>
        </authorList>
    </citation>
    <scope>NUCLEOTIDE SEQUENCE [LARGE SCALE GENOMIC DNA]</scope>
    <source>
        <strain evidence="3">CAG:67_53_122</strain>
    </source>
</reference>
<proteinExistence type="predicted"/>
<dbReference type="STRING" id="28117.BHV66_05305"/>
<evidence type="ECO:0000256" key="2">
    <source>
        <dbReference type="ARBA" id="ARBA00022803"/>
    </source>
</evidence>
<sequence length="587" mass="67388">MKRMLAILVLCTAFSTGFVPQGEALPAPAAEASWPDSLRPTEYYTEGVKKLLIGEDTLAARALFLQALELDSAYAPAWFRLSSVTPDGDPQGTAWARRAYRLDSLNKWYGQLYGQKLLAEGELDKARPLFVRLSALDPTNPDNIRILAILYQQAGMPYSAIDMLDSAEMRFGKMPLLGAMKRQLLIRTGQLDRALAEAREMAEAIPYEAENHVILADLYGAAKQDSLAIAEYNRALEIDSMNVPALASLAEFYNKRNDSHAYLAVSKRLFEIDELPLSEKVRIFRQLTLDVRFYRDNFFQLNDLISTLAIRYPDDKDVVELYAQHLINAGELEQALTLYKLHLADRPPQLDYYRAVIDIETYRKRLDSVYLYIDRALEVFPGNTELYARKGHAQGYTGKLSQSIGSYKKALKYADTDSLRGTVWGYIGDAYHQMEEAGRKDSERDKYRRRCFEAYDRSLYYYYDNPMVLNNYAYFISESSRDPRWLDRAFAMAARAVELDGNNATLLDTYAWVLFRLGRLQEARRTMQQAISFDRSENPELYLHYGDILAALGEKFMAETYWRKALEKGYDDPRAIEERIRQLKSKP</sequence>
<protein>
    <submittedName>
        <fullName evidence="3">Uncharacterized protein</fullName>
    </submittedName>
</protein>
<dbReference type="SMART" id="SM00028">
    <property type="entry name" value="TPR"/>
    <property type="match status" value="4"/>
</dbReference>
<accession>A0A1Q6F6Q4</accession>
<organism evidence="3 4">
    <name type="scientific">Alistipes putredinis</name>
    <dbReference type="NCBI Taxonomy" id="28117"/>
    <lineage>
        <taxon>Bacteria</taxon>
        <taxon>Pseudomonadati</taxon>
        <taxon>Bacteroidota</taxon>
        <taxon>Bacteroidia</taxon>
        <taxon>Bacteroidales</taxon>
        <taxon>Rikenellaceae</taxon>
        <taxon>Alistipes</taxon>
    </lineage>
</organism>